<evidence type="ECO:0000313" key="1">
    <source>
        <dbReference type="Proteomes" id="UP000887576"/>
    </source>
</evidence>
<organism evidence="1 2">
    <name type="scientific">Panagrolaimus sp. JU765</name>
    <dbReference type="NCBI Taxonomy" id="591449"/>
    <lineage>
        <taxon>Eukaryota</taxon>
        <taxon>Metazoa</taxon>
        <taxon>Ecdysozoa</taxon>
        <taxon>Nematoda</taxon>
        <taxon>Chromadorea</taxon>
        <taxon>Rhabditida</taxon>
        <taxon>Tylenchina</taxon>
        <taxon>Panagrolaimomorpha</taxon>
        <taxon>Panagrolaimoidea</taxon>
        <taxon>Panagrolaimidae</taxon>
        <taxon>Panagrolaimus</taxon>
    </lineage>
</organism>
<reference evidence="2" key="1">
    <citation type="submission" date="2022-11" db="UniProtKB">
        <authorList>
            <consortium name="WormBaseParasite"/>
        </authorList>
    </citation>
    <scope>IDENTIFICATION</scope>
</reference>
<proteinExistence type="predicted"/>
<name>A0AC34QE78_9BILA</name>
<sequence>MDDDEELQKVLELSRKSYEEEQRRRNCESPDLLLGDLEEIRRQRDYAEITALFDAPAVPSLPPMLAPRSVATLPYGFKPPYSLYPNQDLFSPCTVIPFPSNHSSRQNSYISMPEPTIPQQLLPVQNSVHINVPPANPDIKMNHSPIIVPFRTFEGKLIDLDDAPAAPPIMTRTTSLLGTSPKSDAHIDGPMIHFDELLALIEGPKEEPVITEPECPPLPAHHREASVSGNLEVIEKENSFTLQCKSLEEKIQKFKNPNEVFFIAPTVDYAITTADSIKLIVYRDESWPRHLSSSPKQVELTYEVFSTCEDLLISVLCRFCPAEDIGKTIKIEDFALKLYGVDEFLEPSSTLGNIPFVAKFLSRGKDVPLQIGQKFLPFVNFQYLKSAFESPQVLKFKFDSDLMKQRIDAINERLRVMDNSQTFTITMRQDLIEKVVDLCKLCYKVQTIEISSCLQTILAAEVESHYKHAKNELIRAIYNLVTMFCEATVTDMSLKPMMPKFETGEIKESRNVNDEFMVYVESMHNLPTTWFQKYQKFYVELRLMYGPNPVGEKQVCDKKYPRNDHNIVSVPFSSWIQLGTTVMMLPRETQLCCMVFGVLKEKEVTKDGNSHQFVGFTYLPLFDQDGFLHQGKALIPLKSSKHGFEIVEPWGARPLIRDKNSTLLVISTVEYPYQIEFPKTIEMADLVQQTFDSLDEKDQSALLDLLDRNVGHHNISKDDKQLLWSNRKALLNMASALVPTLSSAFAWNYLALPHIYALLNKWTVVPPQLALDLLLPYFQDTVVRKKAVDFIKNGSSDFLISLLPQLIESLRFEQFEDSALARFLLEHCTKDRRFATILFWELDHRVMNEESTYSSRCHLLRELIIKLNIPNFAEDISCQKVFLKQLDQICESAKVAQTIAVANSVVQTALYELNEKIMITGLRVPINSGFLATTINVEECGVFNSLTKPLRLNLVGQQINYGVIYKVGDDLRQDAIVLQLVRLMNDMWLRENLDLRMLTYRVLPTAKNRGLIELVNDCKTLREIQVAASDRASDVFKDDTIANWICRHNPSEFNNRTAFENFKRSCAAWSVATYVLGIGDRHNDNILISTAGHVFHIDFGKYMGDWQTAMGFNRDRVPFILTPEMVVAINNGTKMATERFQEFSDYCCRAFNILRKNCSLLLNMIRFMSCSSIPSMNLQSVQFVEKNLKLGLSDSEAATFFTNMIRESVESDFPRFNFWAHTVAQKMAGGGGNQNQEKGEFSFTNEIHTATQDGVIKDIQVVNYEKWKNPSKIYMYVFQIQREKESQPSYIYRSFEEVEELYRTMVRRFGASSLPVLDASSGFGRSNTRQVAGQRKIVLQQFFYRFLQLSNEIKMCDSFYTFFHAIHRDTNPEVVKDTINQGISPTGATAVHLSFCVEKESNILKIFVGHARNLPLIGGTATTPPDSYVKIYVRPDRMENTKRKSDVVRNTCNPTFNTHIEYEFSNIDDMKGSVLDVSIWQCSSAIVRDNYRICGTFIPLEKLFSIQPDRKGTRTFADWFTLAVNL</sequence>
<accession>A0AC34QE78</accession>
<dbReference type="WBParaSite" id="JU765_v2.g15573.t1">
    <property type="protein sequence ID" value="JU765_v2.g15573.t1"/>
    <property type="gene ID" value="JU765_v2.g15573"/>
</dbReference>
<dbReference type="Proteomes" id="UP000887576">
    <property type="component" value="Unplaced"/>
</dbReference>
<protein>
    <submittedName>
        <fullName evidence="2">Phosphatidylinositol 3-kinase</fullName>
    </submittedName>
</protein>
<evidence type="ECO:0000313" key="2">
    <source>
        <dbReference type="WBParaSite" id="JU765_v2.g15573.t1"/>
    </source>
</evidence>